<dbReference type="PANTHER" id="PTHR11829:SF384">
    <property type="entry name" value="FORK-HEAD DOMAIN-CONTAINING PROTEIN"/>
    <property type="match status" value="1"/>
</dbReference>
<dbReference type="PROSITE" id="PS50039">
    <property type="entry name" value="FORK_HEAD_3"/>
    <property type="match status" value="1"/>
</dbReference>
<evidence type="ECO:0000259" key="8">
    <source>
        <dbReference type="PROSITE" id="PS50039"/>
    </source>
</evidence>
<evidence type="ECO:0000256" key="4">
    <source>
        <dbReference type="ARBA" id="ARBA00023163"/>
    </source>
</evidence>
<evidence type="ECO:0000256" key="5">
    <source>
        <dbReference type="ARBA" id="ARBA00023242"/>
    </source>
</evidence>
<protein>
    <submittedName>
        <fullName evidence="9">Forkhead box protein I2-A</fullName>
    </submittedName>
</protein>
<dbReference type="InterPro" id="IPR018122">
    <property type="entry name" value="TF_fork_head_CS_1"/>
</dbReference>
<dbReference type="PROSITE" id="PS00658">
    <property type="entry name" value="FORK_HEAD_2"/>
    <property type="match status" value="1"/>
</dbReference>
<dbReference type="PANTHER" id="PTHR11829">
    <property type="entry name" value="FORKHEAD BOX PROTEIN"/>
    <property type="match status" value="1"/>
</dbReference>
<evidence type="ECO:0000313" key="9">
    <source>
        <dbReference type="EMBL" id="ACO52005.1"/>
    </source>
</evidence>
<feature type="region of interest" description="Disordered" evidence="7">
    <location>
        <begin position="231"/>
        <end position="268"/>
    </location>
</feature>
<dbReference type="GO" id="GO:0009653">
    <property type="term" value="P:anatomical structure morphogenesis"/>
    <property type="evidence" value="ECO:0007669"/>
    <property type="project" value="TreeGrafter"/>
</dbReference>
<feature type="DNA-binding region" description="Fork-head" evidence="6">
    <location>
        <begin position="121"/>
        <end position="216"/>
    </location>
</feature>
<name>C1C4U5_AQUCT</name>
<dbReference type="PROSITE" id="PS00657">
    <property type="entry name" value="FORK_HEAD_1"/>
    <property type="match status" value="1"/>
</dbReference>
<feature type="compositionally biased region" description="Basic and acidic residues" evidence="7">
    <location>
        <begin position="247"/>
        <end position="258"/>
    </location>
</feature>
<dbReference type="InterPro" id="IPR036390">
    <property type="entry name" value="WH_DNA-bd_sf"/>
</dbReference>
<evidence type="ECO:0000256" key="2">
    <source>
        <dbReference type="ARBA" id="ARBA00023015"/>
    </source>
</evidence>
<proteinExistence type="evidence at transcript level"/>
<dbReference type="SUPFAM" id="SSF46785">
    <property type="entry name" value="Winged helix' DNA-binding domain"/>
    <property type="match status" value="1"/>
</dbReference>
<dbReference type="GO" id="GO:0005634">
    <property type="term" value="C:nucleus"/>
    <property type="evidence" value="ECO:0007669"/>
    <property type="project" value="UniProtKB-SubCell"/>
</dbReference>
<dbReference type="AlphaFoldDB" id="C1C4U5"/>
<dbReference type="PRINTS" id="PR00053">
    <property type="entry name" value="FORKHEAD"/>
</dbReference>
<keyword evidence="4" id="KW-0804">Transcription</keyword>
<evidence type="ECO:0000256" key="7">
    <source>
        <dbReference type="SAM" id="MobiDB-lite"/>
    </source>
</evidence>
<organism evidence="9">
    <name type="scientific">Aquarana catesbeiana</name>
    <name type="common">American bullfrog</name>
    <name type="synonym">Rana catesbeiana</name>
    <dbReference type="NCBI Taxonomy" id="8400"/>
    <lineage>
        <taxon>Eukaryota</taxon>
        <taxon>Metazoa</taxon>
        <taxon>Chordata</taxon>
        <taxon>Craniata</taxon>
        <taxon>Vertebrata</taxon>
        <taxon>Euteleostomi</taxon>
        <taxon>Amphibia</taxon>
        <taxon>Batrachia</taxon>
        <taxon>Anura</taxon>
        <taxon>Neobatrachia</taxon>
        <taxon>Ranoidea</taxon>
        <taxon>Ranidae</taxon>
        <taxon>Aquarana</taxon>
    </lineage>
</organism>
<dbReference type="InterPro" id="IPR030456">
    <property type="entry name" value="TF_fork_head_CS_2"/>
</dbReference>
<dbReference type="InterPro" id="IPR001766">
    <property type="entry name" value="Fork_head_dom"/>
</dbReference>
<keyword evidence="3 6" id="KW-0238">DNA-binding</keyword>
<feature type="domain" description="Fork-head" evidence="8">
    <location>
        <begin position="121"/>
        <end position="216"/>
    </location>
</feature>
<comment type="subcellular location">
    <subcellularLocation>
        <location evidence="1 6">Nucleus</location>
    </subcellularLocation>
</comment>
<dbReference type="SMART" id="SM00339">
    <property type="entry name" value="FH"/>
    <property type="match status" value="1"/>
</dbReference>
<keyword evidence="2" id="KW-0805">Transcription regulation</keyword>
<dbReference type="EMBL" id="BT081874">
    <property type="protein sequence ID" value="ACO52005.1"/>
    <property type="molecule type" value="mRNA"/>
</dbReference>
<evidence type="ECO:0000256" key="1">
    <source>
        <dbReference type="ARBA" id="ARBA00004123"/>
    </source>
</evidence>
<evidence type="ECO:0000256" key="6">
    <source>
        <dbReference type="PROSITE-ProRule" id="PRU00089"/>
    </source>
</evidence>
<dbReference type="Pfam" id="PF00250">
    <property type="entry name" value="Forkhead"/>
    <property type="match status" value="1"/>
</dbReference>
<dbReference type="GO" id="GO:0030154">
    <property type="term" value="P:cell differentiation"/>
    <property type="evidence" value="ECO:0007669"/>
    <property type="project" value="TreeGrafter"/>
</dbReference>
<accession>C1C4U5</accession>
<dbReference type="InterPro" id="IPR050211">
    <property type="entry name" value="FOX_domain-containing"/>
</dbReference>
<sequence length="346" mass="38736">MNVYGQHSSLHHPEYPYHPDKALCNDNFNLYPPQRLYQSHKTGFPTPACVGISDFPAPNRSPYWWLNGFSASPSPYPNEGGSPGYGGSQAQVVAPRRYGPSPSGMPWRPFPSQEELFKMMRPPYSYSVLIAMAIESSPTKKLTLRQIYTYVSDNFPYYRKNKSGWQNSIRHNLSLNDCFKKVARENHDEPGKGCFWTLDPNIDKMFDNGTLRRKKKRKKCDETAGHVTELSVKLDSKNGSQSQWSDGLKEDQDNKVKSSPESSPPLDTSPCLISFTCAMMGSQPAVKISGDSSPSKYYFAGLTPCSVGNDSVQIEEANFLPHCSSNQSEQPVLFSGSLSQHWSHVV</sequence>
<evidence type="ECO:0000256" key="3">
    <source>
        <dbReference type="ARBA" id="ARBA00023125"/>
    </source>
</evidence>
<dbReference type="GO" id="GO:0000978">
    <property type="term" value="F:RNA polymerase II cis-regulatory region sequence-specific DNA binding"/>
    <property type="evidence" value="ECO:0007669"/>
    <property type="project" value="TreeGrafter"/>
</dbReference>
<gene>
    <name evidence="9" type="primary">FXI2A</name>
</gene>
<dbReference type="InterPro" id="IPR036388">
    <property type="entry name" value="WH-like_DNA-bd_sf"/>
</dbReference>
<dbReference type="GO" id="GO:0000981">
    <property type="term" value="F:DNA-binding transcription factor activity, RNA polymerase II-specific"/>
    <property type="evidence" value="ECO:0007669"/>
    <property type="project" value="TreeGrafter"/>
</dbReference>
<dbReference type="FunFam" id="1.10.10.10:FF:000016">
    <property type="entry name" value="Forkhead box protein I1"/>
    <property type="match status" value="1"/>
</dbReference>
<keyword evidence="5 6" id="KW-0539">Nucleus</keyword>
<dbReference type="Gene3D" id="1.10.10.10">
    <property type="entry name" value="Winged helix-like DNA-binding domain superfamily/Winged helix DNA-binding domain"/>
    <property type="match status" value="1"/>
</dbReference>
<reference evidence="9" key="1">
    <citation type="submission" date="2009-04" db="EMBL/GenBank/DDBJ databases">
        <title>Rana catesbeiana ESTs and full-length cDNAs.</title>
        <authorList>
            <person name="Helbing C.C."/>
            <person name="Veldhoen N."/>
            <person name="Leong J."/>
            <person name="Koop B.F."/>
        </authorList>
    </citation>
    <scope>NUCLEOTIDE SEQUENCE</scope>
    <source>
        <tissue evidence="9">Mixed tissue</tissue>
    </source>
</reference>